<dbReference type="EMBL" id="JBHRZH010000016">
    <property type="protein sequence ID" value="MFC3762745.1"/>
    <property type="molecule type" value="Genomic_DNA"/>
</dbReference>
<dbReference type="Proteomes" id="UP001595699">
    <property type="component" value="Unassembled WGS sequence"/>
</dbReference>
<feature type="domain" description="M23ase beta-sheet core" evidence="4">
    <location>
        <begin position="187"/>
        <end position="274"/>
    </location>
</feature>
<dbReference type="PANTHER" id="PTHR21666">
    <property type="entry name" value="PEPTIDASE-RELATED"/>
    <property type="match status" value="1"/>
</dbReference>
<evidence type="ECO:0000256" key="1">
    <source>
        <dbReference type="SAM" id="MobiDB-lite"/>
    </source>
</evidence>
<keyword evidence="6" id="KW-1185">Reference proteome</keyword>
<dbReference type="InterPro" id="IPR016047">
    <property type="entry name" value="M23ase_b-sheet_dom"/>
</dbReference>
<evidence type="ECO:0000259" key="4">
    <source>
        <dbReference type="Pfam" id="PF01551"/>
    </source>
</evidence>
<feature type="region of interest" description="Disordered" evidence="1">
    <location>
        <begin position="158"/>
        <end position="179"/>
    </location>
</feature>
<reference evidence="6" key="1">
    <citation type="journal article" date="2019" name="Int. J. Syst. Evol. Microbiol.">
        <title>The Global Catalogue of Microorganisms (GCM) 10K type strain sequencing project: providing services to taxonomists for standard genome sequencing and annotation.</title>
        <authorList>
            <consortium name="The Broad Institute Genomics Platform"/>
            <consortium name="The Broad Institute Genome Sequencing Center for Infectious Disease"/>
            <person name="Wu L."/>
            <person name="Ma J."/>
        </authorList>
    </citation>
    <scope>NUCLEOTIDE SEQUENCE [LARGE SCALE GENOMIC DNA]</scope>
    <source>
        <strain evidence="6">CGMCC 4.7241</strain>
    </source>
</reference>
<dbReference type="Gene3D" id="2.70.70.10">
    <property type="entry name" value="Glucose Permease (Domain IIA)"/>
    <property type="match status" value="1"/>
</dbReference>
<dbReference type="PANTHER" id="PTHR21666:SF270">
    <property type="entry name" value="MUREIN HYDROLASE ACTIVATOR ENVC"/>
    <property type="match status" value="1"/>
</dbReference>
<gene>
    <name evidence="5" type="ORF">ACFOUW_18020</name>
</gene>
<organism evidence="5 6">
    <name type="scientific">Tenggerimyces flavus</name>
    <dbReference type="NCBI Taxonomy" id="1708749"/>
    <lineage>
        <taxon>Bacteria</taxon>
        <taxon>Bacillati</taxon>
        <taxon>Actinomycetota</taxon>
        <taxon>Actinomycetes</taxon>
        <taxon>Propionibacteriales</taxon>
        <taxon>Nocardioidaceae</taxon>
        <taxon>Tenggerimyces</taxon>
    </lineage>
</organism>
<dbReference type="SUPFAM" id="SSF47090">
    <property type="entry name" value="PGBD-like"/>
    <property type="match status" value="2"/>
</dbReference>
<feature type="signal peptide" evidence="2">
    <location>
        <begin position="1"/>
        <end position="25"/>
    </location>
</feature>
<dbReference type="RefSeq" id="WP_205122743.1">
    <property type="nucleotide sequence ID" value="NZ_JAFBCM010000001.1"/>
</dbReference>
<sequence length="305" mass="31231">MRRLALLCTAALLAVVVCMSATAQAAAAWPTVRQNDRGPNVQTVQYLVSAHGFATTADGIFGPNTATQVKAFQTSKGLTADGIVGPLTWGQLAITVQEGSTGDAVRGAQVQLAKHGYAVAVDGQYGTGTADAVRDFEGKHALPVNGVVEADTWRELTGNSGGNHSLPIPRASAPRSEYDDPHHDYPAIDLQVPTGTDVFAVTGGSAFPIGGTTSSCGLGVQVDGSDGAEYRYCHLSARAMSGRITVAAGAKLGDSGNTGNSTGPHLHLQIRFGGALRCPQAMLLAIYDGASVPTPGQLATSGCSN</sequence>
<dbReference type="InterPro" id="IPR050570">
    <property type="entry name" value="Cell_wall_metabolism_enzyme"/>
</dbReference>
<dbReference type="InterPro" id="IPR011055">
    <property type="entry name" value="Dup_hybrid_motif"/>
</dbReference>
<name>A0ABV7YFB4_9ACTN</name>
<dbReference type="Pfam" id="PF01551">
    <property type="entry name" value="Peptidase_M23"/>
    <property type="match status" value="1"/>
</dbReference>
<evidence type="ECO:0000313" key="5">
    <source>
        <dbReference type="EMBL" id="MFC3762745.1"/>
    </source>
</evidence>
<dbReference type="InterPro" id="IPR036365">
    <property type="entry name" value="PGBD-like_sf"/>
</dbReference>
<dbReference type="Gene3D" id="1.10.101.10">
    <property type="entry name" value="PGBD-like superfamily/PGBD"/>
    <property type="match status" value="2"/>
</dbReference>
<comment type="caution">
    <text evidence="5">The sequence shown here is derived from an EMBL/GenBank/DDBJ whole genome shotgun (WGS) entry which is preliminary data.</text>
</comment>
<proteinExistence type="predicted"/>
<feature type="chain" id="PRO_5046988678" evidence="2">
    <location>
        <begin position="26"/>
        <end position="305"/>
    </location>
</feature>
<dbReference type="Pfam" id="PF01471">
    <property type="entry name" value="PG_binding_1"/>
    <property type="match status" value="2"/>
</dbReference>
<keyword evidence="2" id="KW-0732">Signal</keyword>
<dbReference type="InterPro" id="IPR036366">
    <property type="entry name" value="PGBDSf"/>
</dbReference>
<feature type="domain" description="Peptidoglycan binding-like" evidence="3">
    <location>
        <begin position="37"/>
        <end position="92"/>
    </location>
</feature>
<evidence type="ECO:0000256" key="2">
    <source>
        <dbReference type="SAM" id="SignalP"/>
    </source>
</evidence>
<dbReference type="SUPFAM" id="SSF51261">
    <property type="entry name" value="Duplicated hybrid motif"/>
    <property type="match status" value="1"/>
</dbReference>
<dbReference type="CDD" id="cd12797">
    <property type="entry name" value="M23_peptidase"/>
    <property type="match status" value="1"/>
</dbReference>
<evidence type="ECO:0000259" key="3">
    <source>
        <dbReference type="Pfam" id="PF01471"/>
    </source>
</evidence>
<dbReference type="InterPro" id="IPR002477">
    <property type="entry name" value="Peptidoglycan-bd-like"/>
</dbReference>
<accession>A0ABV7YFB4</accession>
<protein>
    <submittedName>
        <fullName evidence="5">Peptidoglycan-binding protein</fullName>
    </submittedName>
</protein>
<feature type="domain" description="Peptidoglycan binding-like" evidence="3">
    <location>
        <begin position="101"/>
        <end position="156"/>
    </location>
</feature>
<evidence type="ECO:0000313" key="6">
    <source>
        <dbReference type="Proteomes" id="UP001595699"/>
    </source>
</evidence>